<evidence type="ECO:0000313" key="3">
    <source>
        <dbReference type="Proteomes" id="UP000078543"/>
    </source>
</evidence>
<keyword evidence="3" id="KW-1185">Reference proteome</keyword>
<dbReference type="Proteomes" id="UP000078543">
    <property type="component" value="Unassembled WGS sequence"/>
</dbReference>
<dbReference type="AlphaFoldDB" id="A0A178MW89"/>
<dbReference type="InterPro" id="IPR036890">
    <property type="entry name" value="HATPase_C_sf"/>
</dbReference>
<dbReference type="Gene3D" id="1.10.287.130">
    <property type="match status" value="1"/>
</dbReference>
<dbReference type="OrthoDB" id="9803702at2"/>
<dbReference type="EMBL" id="LWQU01000125">
    <property type="protein sequence ID" value="OAN53240.1"/>
    <property type="molecule type" value="Genomic_DNA"/>
</dbReference>
<evidence type="ECO:0000259" key="1">
    <source>
        <dbReference type="Pfam" id="PF10090"/>
    </source>
</evidence>
<accession>A0A178MW89</accession>
<dbReference type="Gene3D" id="3.30.565.10">
    <property type="entry name" value="Histidine kinase-like ATPase, C-terminal domain"/>
    <property type="match status" value="1"/>
</dbReference>
<gene>
    <name evidence="2" type="ORF">A6A05_09850</name>
</gene>
<reference evidence="2 3" key="1">
    <citation type="submission" date="2016-04" db="EMBL/GenBank/DDBJ databases">
        <title>Draft genome sequence of freshwater magnetotactic bacteria Magnetospirillum marisnigri SP-1 and Magnetospirillum moscoviense BB-1.</title>
        <authorList>
            <person name="Koziaeva V."/>
            <person name="Dziuba M.V."/>
            <person name="Ivanov T.M."/>
            <person name="Kuznetsov B."/>
            <person name="Grouzdev D.S."/>
        </authorList>
    </citation>
    <scope>NUCLEOTIDE SEQUENCE [LARGE SCALE GENOMIC DNA]</scope>
    <source>
        <strain evidence="2 3">BB-1</strain>
    </source>
</reference>
<comment type="caution">
    <text evidence="2">The sequence shown here is derived from an EMBL/GenBank/DDBJ whole genome shotgun (WGS) entry which is preliminary data.</text>
</comment>
<evidence type="ECO:0000313" key="2">
    <source>
        <dbReference type="EMBL" id="OAN53240.1"/>
    </source>
</evidence>
<organism evidence="2 3">
    <name type="scientific">Magnetospirillum moscoviense</name>
    <dbReference type="NCBI Taxonomy" id="1437059"/>
    <lineage>
        <taxon>Bacteria</taxon>
        <taxon>Pseudomonadati</taxon>
        <taxon>Pseudomonadota</taxon>
        <taxon>Alphaproteobacteria</taxon>
        <taxon>Rhodospirillales</taxon>
        <taxon>Rhodospirillaceae</taxon>
        <taxon>Magnetospirillum</taxon>
    </lineage>
</organism>
<dbReference type="InterPro" id="IPR018762">
    <property type="entry name" value="ChpT_C"/>
</dbReference>
<dbReference type="RefSeq" id="WP_068498886.1">
    <property type="nucleotide sequence ID" value="NZ_LWQU01000125.1"/>
</dbReference>
<protein>
    <recommendedName>
        <fullName evidence="1">Histidine phosphotransferase ChpT C-terminal domain-containing protein</fullName>
    </recommendedName>
</protein>
<proteinExistence type="predicted"/>
<name>A0A178MW89_9PROT</name>
<feature type="domain" description="Histidine phosphotransferase ChpT C-terminal" evidence="1">
    <location>
        <begin position="96"/>
        <end position="191"/>
    </location>
</feature>
<dbReference type="Pfam" id="PF10090">
    <property type="entry name" value="HPTransfase"/>
    <property type="match status" value="1"/>
</dbReference>
<dbReference type="STRING" id="1437059.A6A05_09850"/>
<sequence length="205" mass="20696">MDSLVLAELLCARLCHDMAGPVGAAAAGAELIAEMAGDIDAETLALVSASAGAGAARLKFFRSALGPAVGGLVSVAATRDQVRAYLDTQSSAVAGVGLEWTGENGSIDGGAARLLLNLVLLAKDSLPRGGRIAVEISAGRPRVTAWGDPVSLPDEARSILDDGAFPTSPRGAQAYLAQLLADQMTLAVKAELFPGGLGFSVAPSK</sequence>